<feature type="chain" id="PRO_5022052912" evidence="2">
    <location>
        <begin position="20"/>
        <end position="244"/>
    </location>
</feature>
<comment type="caution">
    <text evidence="3">The sequence shown here is derived from an EMBL/GenBank/DDBJ whole genome shotgun (WGS) entry which is preliminary data.</text>
</comment>
<feature type="signal peptide" evidence="2">
    <location>
        <begin position="1"/>
        <end position="19"/>
    </location>
</feature>
<gene>
    <name evidence="3" type="ORF">EB1_06900</name>
</gene>
<keyword evidence="1" id="KW-0175">Coiled coil</keyword>
<keyword evidence="4" id="KW-1185">Reference proteome</keyword>
<dbReference type="Proteomes" id="UP000321245">
    <property type="component" value="Unassembled WGS sequence"/>
</dbReference>
<sequence>MRKNILSLLCTLSIYSAHAQQVFNQNVGIKTSTPQVALDIQNQILIDYSSPASGIKILSASTGGWARGYFFGSKVTPSLTYGGFGALGSGATDSLNYLFIGNTYNTPAIKIFPETKLTTFHGNVGIGTNNPDARLAVKGNIHAQEVKVDLAVPADYVFQKYYTGSSLLNPSYQFKSLEEIKAFTAKNHHLPDLPSAKEIQENGLKVGEMNNLLLQKIEELTLHLIEQNEKIEELTKQVEQLKQK</sequence>
<dbReference type="RefSeq" id="WP_019974648.1">
    <property type="nucleotide sequence ID" value="NZ_BJXC01000003.1"/>
</dbReference>
<keyword evidence="2" id="KW-0732">Signal</keyword>
<feature type="coiled-coil region" evidence="1">
    <location>
        <begin position="217"/>
        <end position="244"/>
    </location>
</feature>
<name>A0A511NDL9_9FLAO</name>
<protein>
    <submittedName>
        <fullName evidence="3">Uncharacterized protein</fullName>
    </submittedName>
</protein>
<accession>A0A511NDL9</accession>
<evidence type="ECO:0000256" key="2">
    <source>
        <dbReference type="SAM" id="SignalP"/>
    </source>
</evidence>
<evidence type="ECO:0000256" key="1">
    <source>
        <dbReference type="SAM" id="Coils"/>
    </source>
</evidence>
<dbReference type="AlphaFoldDB" id="A0A511NDL9"/>
<organism evidence="3 4">
    <name type="scientific">Empedobacter brevis NBRC 14943 = ATCC 43319</name>
    <dbReference type="NCBI Taxonomy" id="1218108"/>
    <lineage>
        <taxon>Bacteria</taxon>
        <taxon>Pseudomonadati</taxon>
        <taxon>Bacteroidota</taxon>
        <taxon>Flavobacteriia</taxon>
        <taxon>Flavobacteriales</taxon>
        <taxon>Weeksellaceae</taxon>
        <taxon>Empedobacter</taxon>
    </lineage>
</organism>
<reference evidence="3 4" key="1">
    <citation type="submission" date="2019-07" db="EMBL/GenBank/DDBJ databases">
        <title>Whole genome shotgun sequence of Empedobacter brevis NBRC 14943.</title>
        <authorList>
            <person name="Hosoyama A."/>
            <person name="Uohara A."/>
            <person name="Ohji S."/>
            <person name="Ichikawa N."/>
        </authorList>
    </citation>
    <scope>NUCLEOTIDE SEQUENCE [LARGE SCALE GENOMIC DNA]</scope>
    <source>
        <strain evidence="3 4">NBRC 14943</strain>
    </source>
</reference>
<evidence type="ECO:0000313" key="3">
    <source>
        <dbReference type="EMBL" id="GEM50900.1"/>
    </source>
</evidence>
<dbReference type="STRING" id="1218108.GCA_000382425_01138"/>
<proteinExistence type="predicted"/>
<dbReference type="GeneID" id="84651775"/>
<evidence type="ECO:0000313" key="4">
    <source>
        <dbReference type="Proteomes" id="UP000321245"/>
    </source>
</evidence>
<dbReference type="EMBL" id="BJXC01000003">
    <property type="protein sequence ID" value="GEM50900.1"/>
    <property type="molecule type" value="Genomic_DNA"/>
</dbReference>